<comment type="caution">
    <text evidence="1">The sequence shown here is derived from an EMBL/GenBank/DDBJ whole genome shotgun (WGS) entry which is preliminary data.</text>
</comment>
<sequence>MQVDSITINNAMIFSSTGAISFSDDNLSTTGTLGCGAATVTSLTDGTASLSGGSLTSVKLGTLTTNGFVKTSGADGTLSIDTNTYLTAEADTLDTVADRGATTDQTLTTGGFATTGTMTAGLLTVDNITINGAAITSDTGAISFVDENLTTSGLITAGNLTLTSNGPKLFLNDNAGGSQKDFSLSVNFSKFILRGETDAKEIQGRLGIDEISPIPCVTTERWEVGRGQVV</sequence>
<proteinExistence type="predicted"/>
<protein>
    <submittedName>
        <fullName evidence="1">Uncharacterized protein</fullName>
    </submittedName>
</protein>
<evidence type="ECO:0000313" key="1">
    <source>
        <dbReference type="EMBL" id="KKK62422.1"/>
    </source>
</evidence>
<reference evidence="1" key="1">
    <citation type="journal article" date="2015" name="Nature">
        <title>Complex archaea that bridge the gap between prokaryotes and eukaryotes.</title>
        <authorList>
            <person name="Spang A."/>
            <person name="Saw J.H."/>
            <person name="Jorgensen S.L."/>
            <person name="Zaremba-Niedzwiedzka K."/>
            <person name="Martijn J."/>
            <person name="Lind A.E."/>
            <person name="van Eijk R."/>
            <person name="Schleper C."/>
            <person name="Guy L."/>
            <person name="Ettema T.J."/>
        </authorList>
    </citation>
    <scope>NUCLEOTIDE SEQUENCE</scope>
</reference>
<dbReference type="EMBL" id="LAZR01061999">
    <property type="protein sequence ID" value="KKK62422.1"/>
    <property type="molecule type" value="Genomic_DNA"/>
</dbReference>
<organism evidence="1">
    <name type="scientific">marine sediment metagenome</name>
    <dbReference type="NCBI Taxonomy" id="412755"/>
    <lineage>
        <taxon>unclassified sequences</taxon>
        <taxon>metagenomes</taxon>
        <taxon>ecological metagenomes</taxon>
    </lineage>
</organism>
<accession>A0A0F8X011</accession>
<gene>
    <name evidence="1" type="ORF">LCGC14_3004500</name>
</gene>
<dbReference type="AlphaFoldDB" id="A0A0F8X011"/>
<name>A0A0F8X011_9ZZZZ</name>